<evidence type="ECO:0000313" key="4">
    <source>
        <dbReference type="Proteomes" id="UP001204015"/>
    </source>
</evidence>
<dbReference type="RefSeq" id="WP_252761538.1">
    <property type="nucleotide sequence ID" value="NZ_JAMXLY010000042.1"/>
</dbReference>
<dbReference type="EMBL" id="JAMXLY010000042">
    <property type="protein sequence ID" value="MCO6026182.1"/>
    <property type="molecule type" value="Genomic_DNA"/>
</dbReference>
<dbReference type="Pfam" id="PF13472">
    <property type="entry name" value="Lipase_GDSL_2"/>
    <property type="match status" value="1"/>
</dbReference>
<keyword evidence="3" id="KW-0378">Hydrolase</keyword>
<protein>
    <submittedName>
        <fullName evidence="3">SGNH/GDSL hydrolase family protein</fullName>
    </submittedName>
</protein>
<gene>
    <name evidence="3" type="ORF">NG821_10080</name>
</gene>
<evidence type="ECO:0000313" key="3">
    <source>
        <dbReference type="EMBL" id="MCO6026182.1"/>
    </source>
</evidence>
<name>A0ABT1BYM5_9BACT</name>
<dbReference type="GO" id="GO:0016787">
    <property type="term" value="F:hydrolase activity"/>
    <property type="evidence" value="ECO:0007669"/>
    <property type="project" value="UniProtKB-KW"/>
</dbReference>
<sequence length="281" mass="31936">MKKTLTLLLCLILVLPGTAKKTTTVSNNTFVHPWSGKRVAYFGDSITDPNNKGSKKKYWNYLQDLLSITPYVYAISGRQWNDIPRQARQLQTEHGNQFDAILIFIGTNDFNAAVPIGQWYTETEDSVIAAVHKPQAKVLRRKRTPSMDRGTFRGRINIALSTIKKMFPTKQVVLMTPIHRAYFYAGNTNIQPTEEFQNACGEYFDAYVQSVKEAGNIWAMPVIDLNADSGLYPVYDESAVYFHTLDTDRLHPNDAGHWRIAQTLYYQLAALPCDLSFKSLK</sequence>
<reference evidence="3 4" key="1">
    <citation type="submission" date="2022-06" db="EMBL/GenBank/DDBJ databases">
        <title>A taxonomic note on the genus Prevotella: Description of four novel genera and emended description of the genera Hallella and Xylanibacter.</title>
        <authorList>
            <person name="Hitch T.C.A."/>
        </authorList>
    </citation>
    <scope>NUCLEOTIDE SEQUENCE [LARGE SCALE GENOMIC DNA]</scope>
    <source>
        <strain evidence="3 4">DSM 100619</strain>
    </source>
</reference>
<dbReference type="CDD" id="cd00229">
    <property type="entry name" value="SGNH_hydrolase"/>
    <property type="match status" value="1"/>
</dbReference>
<accession>A0ABT1BYM5</accession>
<evidence type="ECO:0000256" key="1">
    <source>
        <dbReference type="SAM" id="SignalP"/>
    </source>
</evidence>
<keyword evidence="4" id="KW-1185">Reference proteome</keyword>
<feature type="domain" description="SGNH hydrolase-type esterase" evidence="2">
    <location>
        <begin position="42"/>
        <end position="258"/>
    </location>
</feature>
<dbReference type="PANTHER" id="PTHR30383">
    <property type="entry name" value="THIOESTERASE 1/PROTEASE 1/LYSOPHOSPHOLIPASE L1"/>
    <property type="match status" value="1"/>
</dbReference>
<dbReference type="SUPFAM" id="SSF52266">
    <property type="entry name" value="SGNH hydrolase"/>
    <property type="match status" value="1"/>
</dbReference>
<keyword evidence="1" id="KW-0732">Signal</keyword>
<evidence type="ECO:0000259" key="2">
    <source>
        <dbReference type="Pfam" id="PF13472"/>
    </source>
</evidence>
<dbReference type="Proteomes" id="UP001204015">
    <property type="component" value="Unassembled WGS sequence"/>
</dbReference>
<dbReference type="PANTHER" id="PTHR30383:SF5">
    <property type="entry name" value="SGNH HYDROLASE-TYPE ESTERASE DOMAIN-CONTAINING PROTEIN"/>
    <property type="match status" value="1"/>
</dbReference>
<feature type="chain" id="PRO_5047214733" evidence="1">
    <location>
        <begin position="22"/>
        <end position="281"/>
    </location>
</feature>
<comment type="caution">
    <text evidence="3">The sequence shown here is derived from an EMBL/GenBank/DDBJ whole genome shotgun (WGS) entry which is preliminary data.</text>
</comment>
<dbReference type="InterPro" id="IPR036514">
    <property type="entry name" value="SGNH_hydro_sf"/>
</dbReference>
<dbReference type="InterPro" id="IPR013830">
    <property type="entry name" value="SGNH_hydro"/>
</dbReference>
<dbReference type="InterPro" id="IPR051532">
    <property type="entry name" value="Ester_Hydrolysis_Enzymes"/>
</dbReference>
<feature type="signal peptide" evidence="1">
    <location>
        <begin position="1"/>
        <end position="21"/>
    </location>
</feature>
<proteinExistence type="predicted"/>
<organism evidence="3 4">
    <name type="scientific">Segatella cerevisiae</name>
    <dbReference type="NCBI Taxonomy" id="2053716"/>
    <lineage>
        <taxon>Bacteria</taxon>
        <taxon>Pseudomonadati</taxon>
        <taxon>Bacteroidota</taxon>
        <taxon>Bacteroidia</taxon>
        <taxon>Bacteroidales</taxon>
        <taxon>Prevotellaceae</taxon>
        <taxon>Segatella</taxon>
    </lineage>
</organism>
<dbReference type="Gene3D" id="3.40.50.1110">
    <property type="entry name" value="SGNH hydrolase"/>
    <property type="match status" value="1"/>
</dbReference>